<name>A0A816E7H1_9BILA</name>
<keyword evidence="3" id="KW-1185">Reference proteome</keyword>
<evidence type="ECO:0000313" key="1">
    <source>
        <dbReference type="EMBL" id="CAF1496593.1"/>
    </source>
</evidence>
<dbReference type="Proteomes" id="UP000663832">
    <property type="component" value="Unassembled WGS sequence"/>
</dbReference>
<accession>A0A816E7H1</accession>
<evidence type="ECO:0000313" key="2">
    <source>
        <dbReference type="EMBL" id="CAF1643084.1"/>
    </source>
</evidence>
<reference evidence="2" key="1">
    <citation type="submission" date="2021-02" db="EMBL/GenBank/DDBJ databases">
        <authorList>
            <person name="Nowell W R."/>
        </authorList>
    </citation>
    <scope>NUCLEOTIDE SEQUENCE</scope>
</reference>
<dbReference type="Proteomes" id="UP000663877">
    <property type="component" value="Unassembled WGS sequence"/>
</dbReference>
<dbReference type="OrthoDB" id="10051091at2759"/>
<organism evidence="2 3">
    <name type="scientific">Adineta steineri</name>
    <dbReference type="NCBI Taxonomy" id="433720"/>
    <lineage>
        <taxon>Eukaryota</taxon>
        <taxon>Metazoa</taxon>
        <taxon>Spiralia</taxon>
        <taxon>Gnathifera</taxon>
        <taxon>Rotifera</taxon>
        <taxon>Eurotatoria</taxon>
        <taxon>Bdelloidea</taxon>
        <taxon>Adinetida</taxon>
        <taxon>Adinetidae</taxon>
        <taxon>Adineta</taxon>
    </lineage>
</organism>
<dbReference type="AlphaFoldDB" id="A0A816E7H1"/>
<comment type="caution">
    <text evidence="2">The sequence shown here is derived from an EMBL/GenBank/DDBJ whole genome shotgun (WGS) entry which is preliminary data.</text>
</comment>
<sequence length="104" mass="12401">MSITMAFEENRNDNNIQSHENIDFEIPRAQSNIFLRTIISDDTAILQDNDLMNQKQTVIRRDQNSTYYKDRKGRICILCKWEFVPCCQPSICQKHRIRFNECID</sequence>
<evidence type="ECO:0000313" key="3">
    <source>
        <dbReference type="Proteomes" id="UP000663832"/>
    </source>
</evidence>
<protein>
    <submittedName>
        <fullName evidence="2">Uncharacterized protein</fullName>
    </submittedName>
</protein>
<gene>
    <name evidence="1" type="ORF">BJG266_LOCUS42921</name>
    <name evidence="2" type="ORF">QVE165_LOCUS59819</name>
</gene>
<proteinExistence type="predicted"/>
<dbReference type="EMBL" id="CAJNOM010003218">
    <property type="protein sequence ID" value="CAF1643084.1"/>
    <property type="molecule type" value="Genomic_DNA"/>
</dbReference>
<dbReference type="EMBL" id="CAJNOI010002886">
    <property type="protein sequence ID" value="CAF1496593.1"/>
    <property type="molecule type" value="Genomic_DNA"/>
</dbReference>